<name>A0A7Y0E336_9PROT</name>
<dbReference type="AlphaFoldDB" id="A0A7Y0E336"/>
<proteinExistence type="predicted"/>
<protein>
    <submittedName>
        <fullName evidence="1">WbqC family protein</fullName>
    </submittedName>
</protein>
<comment type="caution">
    <text evidence="1">The sequence shown here is derived from an EMBL/GenBank/DDBJ whole genome shotgun (WGS) entry which is preliminary data.</text>
</comment>
<gene>
    <name evidence="1" type="ORF">HH303_13985</name>
</gene>
<dbReference type="InterPro" id="IPR014985">
    <property type="entry name" value="WbqC"/>
</dbReference>
<sequence>MIVGIHQPNYFPWLGYFRKIARSDHFVFLDDTAFSKGSVTNRVKILDGGKESWLTVPAKPSLGTAICDVTTGDEDWPVKHLSRLRNAYRKRPFFKSVWPELEVLFSTLPSANLSAANRAIIEFLCRRLELNTVLHSSASMGVSTDLPADDRLIAIIREIPGGEVYLSGRGGKKYQDEGKFASAGIHLQYNDYQPQPYDQGAGIDGFIPGLSVADALFNVGWQGTATLVREHGVDGA</sequence>
<evidence type="ECO:0000313" key="2">
    <source>
        <dbReference type="Proteomes" id="UP000539372"/>
    </source>
</evidence>
<dbReference type="Proteomes" id="UP000539372">
    <property type="component" value="Unassembled WGS sequence"/>
</dbReference>
<keyword evidence="2" id="KW-1185">Reference proteome</keyword>
<organism evidence="1 2">
    <name type="scientific">Pacificispira spongiicola</name>
    <dbReference type="NCBI Taxonomy" id="2729598"/>
    <lineage>
        <taxon>Bacteria</taxon>
        <taxon>Pseudomonadati</taxon>
        <taxon>Pseudomonadota</taxon>
        <taxon>Alphaproteobacteria</taxon>
        <taxon>Rhodospirillales</taxon>
        <taxon>Rhodospirillaceae</taxon>
        <taxon>Pacificispira</taxon>
    </lineage>
</organism>
<dbReference type="Pfam" id="PF08889">
    <property type="entry name" value="WbqC"/>
    <property type="match status" value="1"/>
</dbReference>
<accession>A0A7Y0E336</accession>
<evidence type="ECO:0000313" key="1">
    <source>
        <dbReference type="EMBL" id="NMM45601.1"/>
    </source>
</evidence>
<reference evidence="1 2" key="1">
    <citation type="submission" date="2020-04" db="EMBL/GenBank/DDBJ databases">
        <title>Rhodospirillaceae bacterium KN72 isolated from deep sea.</title>
        <authorList>
            <person name="Zhang D.-C."/>
        </authorList>
    </citation>
    <scope>NUCLEOTIDE SEQUENCE [LARGE SCALE GENOMIC DNA]</scope>
    <source>
        <strain evidence="1 2">KN72</strain>
    </source>
</reference>
<dbReference type="EMBL" id="JABBNT010000004">
    <property type="protein sequence ID" value="NMM45601.1"/>
    <property type="molecule type" value="Genomic_DNA"/>
</dbReference>